<protein>
    <submittedName>
        <fullName evidence="12">C2H2-type domain-containing protein</fullName>
    </submittedName>
</protein>
<name>A0A9J2P6C7_ASCLU</name>
<feature type="domain" description="C2H2-type" evidence="10">
    <location>
        <begin position="738"/>
        <end position="767"/>
    </location>
</feature>
<dbReference type="SUPFAM" id="SSF57667">
    <property type="entry name" value="beta-beta-alpha zinc fingers"/>
    <property type="match status" value="6"/>
</dbReference>
<keyword evidence="2" id="KW-0479">Metal-binding</keyword>
<dbReference type="InterPro" id="IPR036236">
    <property type="entry name" value="Znf_C2H2_sf"/>
</dbReference>
<dbReference type="PROSITE" id="PS50157">
    <property type="entry name" value="ZINC_FINGER_C2H2_2"/>
    <property type="match status" value="11"/>
</dbReference>
<feature type="domain" description="C2H2-type" evidence="10">
    <location>
        <begin position="427"/>
        <end position="455"/>
    </location>
</feature>
<dbReference type="InterPro" id="IPR013087">
    <property type="entry name" value="Znf_C2H2_type"/>
</dbReference>
<keyword evidence="6" id="KW-0238">DNA-binding</keyword>
<evidence type="ECO:0000256" key="3">
    <source>
        <dbReference type="ARBA" id="ARBA00022737"/>
    </source>
</evidence>
<evidence type="ECO:0000256" key="4">
    <source>
        <dbReference type="ARBA" id="ARBA00022771"/>
    </source>
</evidence>
<reference evidence="12" key="1">
    <citation type="submission" date="2023-03" db="UniProtKB">
        <authorList>
            <consortium name="WormBaseParasite"/>
        </authorList>
    </citation>
    <scope>IDENTIFICATION</scope>
</reference>
<feature type="domain" description="C2H2-type" evidence="10">
    <location>
        <begin position="910"/>
        <end position="939"/>
    </location>
</feature>
<feature type="domain" description="C2H2-type" evidence="10">
    <location>
        <begin position="371"/>
        <end position="398"/>
    </location>
</feature>
<proteinExistence type="predicted"/>
<dbReference type="Proteomes" id="UP000036681">
    <property type="component" value="Unplaced"/>
</dbReference>
<dbReference type="PROSITE" id="PS00028">
    <property type="entry name" value="ZINC_FINGER_C2H2_1"/>
    <property type="match status" value="11"/>
</dbReference>
<feature type="domain" description="C2H2-type" evidence="10">
    <location>
        <begin position="879"/>
        <end position="907"/>
    </location>
</feature>
<dbReference type="GO" id="GO:0003677">
    <property type="term" value="F:DNA binding"/>
    <property type="evidence" value="ECO:0007669"/>
    <property type="project" value="UniProtKB-KW"/>
</dbReference>
<dbReference type="GO" id="GO:0008270">
    <property type="term" value="F:zinc ion binding"/>
    <property type="evidence" value="ECO:0007669"/>
    <property type="project" value="UniProtKB-KW"/>
</dbReference>
<feature type="domain" description="C2H2-type" evidence="10">
    <location>
        <begin position="682"/>
        <end position="709"/>
    </location>
</feature>
<feature type="domain" description="C2H2-type" evidence="10">
    <location>
        <begin position="710"/>
        <end position="737"/>
    </location>
</feature>
<dbReference type="PANTHER" id="PTHR24379">
    <property type="entry name" value="KRAB AND ZINC FINGER DOMAIN-CONTAINING"/>
    <property type="match status" value="1"/>
</dbReference>
<evidence type="ECO:0000259" key="10">
    <source>
        <dbReference type="PROSITE" id="PS50157"/>
    </source>
</evidence>
<dbReference type="WBParaSite" id="ALUE_0000538201-mRNA-1">
    <property type="protein sequence ID" value="ALUE_0000538201-mRNA-1"/>
    <property type="gene ID" value="ALUE_0000538201"/>
</dbReference>
<feature type="domain" description="C2H2-type" evidence="10">
    <location>
        <begin position="940"/>
        <end position="970"/>
    </location>
</feature>
<feature type="domain" description="C2H2-type" evidence="10">
    <location>
        <begin position="851"/>
        <end position="878"/>
    </location>
</feature>
<feature type="region of interest" description="Disordered" evidence="9">
    <location>
        <begin position="764"/>
        <end position="800"/>
    </location>
</feature>
<dbReference type="Gene3D" id="3.30.160.60">
    <property type="entry name" value="Classic Zinc Finger"/>
    <property type="match status" value="11"/>
</dbReference>
<dbReference type="PANTHER" id="PTHR24379:SF121">
    <property type="entry name" value="C2H2-TYPE DOMAIN-CONTAINING PROTEIN"/>
    <property type="match status" value="1"/>
</dbReference>
<evidence type="ECO:0000256" key="2">
    <source>
        <dbReference type="ARBA" id="ARBA00022723"/>
    </source>
</evidence>
<feature type="compositionally biased region" description="Pro residues" evidence="9">
    <location>
        <begin position="783"/>
        <end position="795"/>
    </location>
</feature>
<keyword evidence="7" id="KW-0539">Nucleus</keyword>
<feature type="domain" description="C2H2-type" evidence="10">
    <location>
        <begin position="456"/>
        <end position="484"/>
    </location>
</feature>
<evidence type="ECO:0000313" key="11">
    <source>
        <dbReference type="Proteomes" id="UP000036681"/>
    </source>
</evidence>
<dbReference type="FunFam" id="3.30.160.60:FF:000446">
    <property type="entry name" value="Zinc finger protein"/>
    <property type="match status" value="1"/>
</dbReference>
<evidence type="ECO:0000256" key="9">
    <source>
        <dbReference type="SAM" id="MobiDB-lite"/>
    </source>
</evidence>
<keyword evidence="3" id="KW-0677">Repeat</keyword>
<dbReference type="GO" id="GO:0000122">
    <property type="term" value="P:negative regulation of transcription by RNA polymerase II"/>
    <property type="evidence" value="ECO:0007669"/>
    <property type="project" value="UniProtKB-ARBA"/>
</dbReference>
<sequence length="1115" mass="124907">LRQRTIERRKDSAQFCTQKAMSIIGYDVAGFSITGWSQTTAGYSETYGTASAPEESFPSRDNMKRCVAREAELAMLALSCGRKNERMEVFERWGEDWNGGRAPIANRRSLLLKAATMDENVYTQEVQLIFRCSVCSEAKFSLENLEVHLWACHLRSFPYRCARCGYPALNSNALIAHFSECHDASSVRNMFSAVTEGHLIPFENQNYIGVVTEVMLQQQVEFKRRIDQELRLRELISRSVVIPTVEEHVYCEDDLLIEENREKFIEESTAGRERQLHQVVQVVDSDGAPIATTSYSIYEDGGSFMSLEDDERGVQYIDEEGNAVDSEEVLTDSDQEIISRQLLSPMERKRRNECSPREIKLKPRRRPPTIHQCEDCGKVLKYPSKIAEHRRSHTGERPHVCPQCGTSFSQKGALKCHIRLHTGEKPYPCTWECGRSFVSSSARQMHEKVHTGEKPFSCAYCGQLFGKKFHMRRHVSTQHSLASTKSPTGLDAAGEDAGVLAGPSVIEDVRRAKMKKKRPSYPAQNGSSFYEDPNLLTSVRNDEEGIEKACLVMAQLQFCPSTLDGEVIGDYESVVMDAELLDDGDGLILPGGEVVDEYEEWATAGPSLSIDYAANRNGAQNSVDRAALEADAKLSAVVESVASTASFMQGNDDEEAGHAISNGTYEEVVEAQTSRRKKATIVRCEYCGVVLKHPSKIQAHMRTHTGEKPFECNICGMRFTQRTPMRMHVRRHVGDTPFACSWGCGKSFVSNALKNAHEVRIHLGEKRQGPPCPHLKPPRRSVPLPPLQDQPPPMPEGERSAILDFQPPIGEIKQSLSASANKKLDEVIEAVAAGIPLPPPRQARRRPALVAQCQECGLLLKHPSKIQAHLRTHTGERPFQCGVCGMRFATANPLRVHLRRAHTGWREKPYECTWDCGRRFVSASARNEHERIVHAGIKRYQCTVGSCRRLFTRRRYLMLHQEKEHLEAERQADNAIECVLGMVEREIHGAGKSDNEASIWIPQKGNEERFEGGDGESDPVKLIAENGDETVDGVNGLDEEMLVYTEGFEESIGDIVIEEGPLELHGEVQSTASQPVNAQEDQVQCVLLSVCSLQVDIQNRMLVLVYDRASCLFNF</sequence>
<keyword evidence="5" id="KW-0862">Zinc</keyword>
<evidence type="ECO:0000256" key="6">
    <source>
        <dbReference type="ARBA" id="ARBA00023125"/>
    </source>
</evidence>
<dbReference type="FunFam" id="3.30.160.60:FF:001009">
    <property type="entry name" value="Zinc finger protein 26"/>
    <property type="match status" value="1"/>
</dbReference>
<accession>A0A9J2P6C7</accession>
<dbReference type="SMART" id="SM00355">
    <property type="entry name" value="ZnF_C2H2"/>
    <property type="match status" value="13"/>
</dbReference>
<dbReference type="FunFam" id="3.30.160.60:FF:000100">
    <property type="entry name" value="Zinc finger 45-like"/>
    <property type="match status" value="1"/>
</dbReference>
<evidence type="ECO:0000256" key="7">
    <source>
        <dbReference type="ARBA" id="ARBA00023242"/>
    </source>
</evidence>
<evidence type="ECO:0000256" key="5">
    <source>
        <dbReference type="ARBA" id="ARBA00022833"/>
    </source>
</evidence>
<evidence type="ECO:0000313" key="12">
    <source>
        <dbReference type="WBParaSite" id="ALUE_0000538201-mRNA-1"/>
    </source>
</evidence>
<dbReference type="FunFam" id="3.30.160.60:FF:002869">
    <property type="entry name" value="Comb gap splice variant cg14"/>
    <property type="match status" value="1"/>
</dbReference>
<comment type="subcellular location">
    <subcellularLocation>
        <location evidence="1">Nucleus</location>
    </subcellularLocation>
</comment>
<keyword evidence="4 8" id="KW-0863">Zinc-finger</keyword>
<evidence type="ECO:0000256" key="1">
    <source>
        <dbReference type="ARBA" id="ARBA00004123"/>
    </source>
</evidence>
<dbReference type="FunFam" id="3.30.160.60:FF:002343">
    <property type="entry name" value="Zinc finger protein 33A"/>
    <property type="match status" value="1"/>
</dbReference>
<dbReference type="AlphaFoldDB" id="A0A9J2P6C7"/>
<organism evidence="11 12">
    <name type="scientific">Ascaris lumbricoides</name>
    <name type="common">Giant roundworm</name>
    <dbReference type="NCBI Taxonomy" id="6252"/>
    <lineage>
        <taxon>Eukaryota</taxon>
        <taxon>Metazoa</taxon>
        <taxon>Ecdysozoa</taxon>
        <taxon>Nematoda</taxon>
        <taxon>Chromadorea</taxon>
        <taxon>Rhabditida</taxon>
        <taxon>Spirurina</taxon>
        <taxon>Ascaridomorpha</taxon>
        <taxon>Ascaridoidea</taxon>
        <taxon>Ascarididae</taxon>
        <taxon>Ascaris</taxon>
    </lineage>
</organism>
<dbReference type="Pfam" id="PF00096">
    <property type="entry name" value="zf-C2H2"/>
    <property type="match status" value="5"/>
</dbReference>
<keyword evidence="11" id="KW-1185">Reference proteome</keyword>
<feature type="domain" description="C2H2-type" evidence="10">
    <location>
        <begin position="399"/>
        <end position="426"/>
    </location>
</feature>
<evidence type="ECO:0000256" key="8">
    <source>
        <dbReference type="PROSITE-ProRule" id="PRU00042"/>
    </source>
</evidence>
<dbReference type="GO" id="GO:0005634">
    <property type="term" value="C:nucleus"/>
    <property type="evidence" value="ECO:0007669"/>
    <property type="project" value="UniProtKB-SubCell"/>
</dbReference>